<comment type="caution">
    <text evidence="2">The sequence shown here is derived from an EMBL/GenBank/DDBJ whole genome shotgun (WGS) entry which is preliminary data.</text>
</comment>
<dbReference type="EMBL" id="CAJDYZ010002246">
    <property type="protein sequence ID" value="CAD1469355.1"/>
    <property type="molecule type" value="Genomic_DNA"/>
</dbReference>
<accession>A0A6V7GUS3</accession>
<dbReference type="Proteomes" id="UP000752696">
    <property type="component" value="Unassembled WGS sequence"/>
</dbReference>
<reference evidence="2" key="1">
    <citation type="submission" date="2020-07" db="EMBL/GenBank/DDBJ databases">
        <authorList>
            <person name="Nazaruddin N."/>
        </authorList>
    </citation>
    <scope>NUCLEOTIDE SEQUENCE</scope>
</reference>
<gene>
    <name evidence="2" type="ORF">MHI_LOCUS122772</name>
</gene>
<protein>
    <submittedName>
        <fullName evidence="2">Uncharacterized protein</fullName>
    </submittedName>
</protein>
<evidence type="ECO:0000313" key="3">
    <source>
        <dbReference type="Proteomes" id="UP000752696"/>
    </source>
</evidence>
<evidence type="ECO:0000313" key="2">
    <source>
        <dbReference type="EMBL" id="CAD1469355.1"/>
    </source>
</evidence>
<keyword evidence="3" id="KW-1185">Reference proteome</keyword>
<organism evidence="2 3">
    <name type="scientific">Heterotrigona itama</name>
    <dbReference type="NCBI Taxonomy" id="395501"/>
    <lineage>
        <taxon>Eukaryota</taxon>
        <taxon>Metazoa</taxon>
        <taxon>Ecdysozoa</taxon>
        <taxon>Arthropoda</taxon>
        <taxon>Hexapoda</taxon>
        <taxon>Insecta</taxon>
        <taxon>Pterygota</taxon>
        <taxon>Neoptera</taxon>
        <taxon>Endopterygota</taxon>
        <taxon>Hymenoptera</taxon>
        <taxon>Apocrita</taxon>
        <taxon>Aculeata</taxon>
        <taxon>Apoidea</taxon>
        <taxon>Anthophila</taxon>
        <taxon>Apidae</taxon>
        <taxon>Heterotrigona</taxon>
    </lineage>
</organism>
<feature type="non-terminal residue" evidence="2">
    <location>
        <position position="58"/>
    </location>
</feature>
<name>A0A6V7GUS3_9HYME</name>
<evidence type="ECO:0000256" key="1">
    <source>
        <dbReference type="SAM" id="MobiDB-lite"/>
    </source>
</evidence>
<dbReference type="AlphaFoldDB" id="A0A6V7GUS3"/>
<proteinExistence type="predicted"/>
<feature type="region of interest" description="Disordered" evidence="1">
    <location>
        <begin position="1"/>
        <end position="58"/>
    </location>
</feature>
<sequence length="58" mass="7008">MAAEERGACERNEGREKEKEARRERERERELKRKKERKGERVPSGRIPVEHRPLQNPE</sequence>